<dbReference type="InterPro" id="IPR013517">
    <property type="entry name" value="FG-GAP"/>
</dbReference>
<name>A0A382NIW5_9ZZZZ</name>
<dbReference type="Pfam" id="PF13517">
    <property type="entry name" value="FG-GAP_3"/>
    <property type="match status" value="2"/>
</dbReference>
<proteinExistence type="predicted"/>
<organism evidence="3">
    <name type="scientific">marine metagenome</name>
    <dbReference type="NCBI Taxonomy" id="408172"/>
    <lineage>
        <taxon>unclassified sequences</taxon>
        <taxon>metagenomes</taxon>
        <taxon>ecological metagenomes</taxon>
    </lineage>
</organism>
<evidence type="ECO:0000313" key="3">
    <source>
        <dbReference type="EMBL" id="SVC60620.1"/>
    </source>
</evidence>
<dbReference type="EMBL" id="UINC01100509">
    <property type="protein sequence ID" value="SVC60620.1"/>
    <property type="molecule type" value="Genomic_DNA"/>
</dbReference>
<dbReference type="PANTHER" id="PTHR16026:SF0">
    <property type="entry name" value="CARTILAGE ACIDIC PROTEIN 1"/>
    <property type="match status" value="1"/>
</dbReference>
<dbReference type="InterPro" id="IPR011519">
    <property type="entry name" value="UnbV_ASPIC"/>
</dbReference>
<sequence>MDLYVVNYVTSSIQEVLEAKLSQDWKGVTNVMKGPQGLKGAADAFYRNNGDGTFTDATAESGLIDIGMLYGLGICTTDYDLDGDIDIYVANDASPNYLYQNNGNGTFTEVGLYANASVANTGLPQASMGIDFADFDNDGDFDGILTHFSGECSTLYRNLGDGFFEDASGSVGLWQRTYLPMSWGTGFFDYDNDMDLDLFIANGHIYPQVDSHLAYGESYAQLNQLFNNSKGYFKETTSEAGDGFKIRLSSRGTAFADYDNDGDLDVLVINMDALPTLLRNDGGNAKNWLSIELKDQNNISGIGSIVTVKIGNLTQTREIRSGNSYASQNELRTHFGLGNADLVDEISVKWVSGARTTLHNIAARQLI</sequence>
<accession>A0A382NIW5</accession>
<gene>
    <name evidence="3" type="ORF">METZ01_LOCUS313474</name>
</gene>
<reference evidence="3" key="1">
    <citation type="submission" date="2018-05" db="EMBL/GenBank/DDBJ databases">
        <authorList>
            <person name="Lanie J.A."/>
            <person name="Ng W.-L."/>
            <person name="Kazmierczak K.M."/>
            <person name="Andrzejewski T.M."/>
            <person name="Davidsen T.M."/>
            <person name="Wayne K.J."/>
            <person name="Tettelin H."/>
            <person name="Glass J.I."/>
            <person name="Rusch D."/>
            <person name="Podicherti R."/>
            <person name="Tsui H.-C.T."/>
            <person name="Winkler M.E."/>
        </authorList>
    </citation>
    <scope>NUCLEOTIDE SEQUENCE</scope>
</reference>
<dbReference type="Pfam" id="PF07593">
    <property type="entry name" value="UnbV_ASPIC"/>
    <property type="match status" value="1"/>
</dbReference>
<protein>
    <recommendedName>
        <fullName evidence="2">ASPIC/UnbV domain-containing protein</fullName>
    </recommendedName>
</protein>
<evidence type="ECO:0000256" key="1">
    <source>
        <dbReference type="ARBA" id="ARBA00022729"/>
    </source>
</evidence>
<feature type="domain" description="ASPIC/UnbV" evidence="2">
    <location>
        <begin position="301"/>
        <end position="366"/>
    </location>
</feature>
<dbReference type="PANTHER" id="PTHR16026">
    <property type="entry name" value="CARTILAGE ACIDIC PROTEIN 1"/>
    <property type="match status" value="1"/>
</dbReference>
<feature type="non-terminal residue" evidence="3">
    <location>
        <position position="367"/>
    </location>
</feature>
<evidence type="ECO:0000259" key="2">
    <source>
        <dbReference type="Pfam" id="PF07593"/>
    </source>
</evidence>
<keyword evidence="1" id="KW-0732">Signal</keyword>
<dbReference type="InterPro" id="IPR028994">
    <property type="entry name" value="Integrin_alpha_N"/>
</dbReference>
<dbReference type="InterPro" id="IPR027039">
    <property type="entry name" value="Crtac1"/>
</dbReference>
<dbReference type="AlphaFoldDB" id="A0A382NIW5"/>
<dbReference type="SUPFAM" id="SSF69318">
    <property type="entry name" value="Integrin alpha N-terminal domain"/>
    <property type="match status" value="1"/>
</dbReference>